<dbReference type="Proteomes" id="UP000435112">
    <property type="component" value="Unassembled WGS sequence"/>
</dbReference>
<gene>
    <name evidence="4" type="ORF">PR002_g11036</name>
</gene>
<sequence length="1273" mass="142298">MGNCFRRGERARREFNDAVTLGDLKRVRRLIRYAKEGGEEGERGHLWWAAYLGHLEVVRYFVEQCVAGVDVSDASQDSAFLEAATWGHVAVVRYLTERRDANLNVTDALLEAAGCGQVDIVQYLAERCDADVNAEDDFGYTALMKATYRGNVRLVRYLVEQCAVDVSAMTLTEAARKGRLNVVRYLVEQCGVDVNKEDKYGQTAVTAAVTAGEIEVVRHLVADCSVHVNSAAVRLAAECGYIDIQRILTPFLLAEPGETTKDGGDFVLSPGIPSRCFIPPSEIELTLFHENGSIGGDFLAKWIDSDVAVKLFIPDAFSTSFEDEVRMWQKLRHPNVLKMYGACEAGAHLKFFVCEFASNGSLLEHVNSSSVAKRTMWKYLYEAALGLEYLHERGIVHGELRCSNILIGSDGTAKLADFRLSSLRSKALIRQYGRWRNERPRMAGSVRWQSPEVMLGDTPSCESDVYSLAMCILEAATGKMPWSTIEEKEDGVVRFVKEYWAPEDESEIYCPNLSSVVYKLGNLAIKEYSDSNQPENEPISSFDEYKRGNINEAWMELETFMVKHSTVQYHREFAKLKKIRGHLQDSPMYQTLLERFHDLLVDFTQMVKISPEQAQMMQLSSTRVTTNSLYAFQWRIQSLMASLGEMGEVATEGEGRWQQQRNEQIEQFISGVSDTFLLLNAVKTVEERAAFLKTLKEEMKTTGKYTPEQLEVMTKVYDDLASKLEGDDWSELAPVWFIPWYELVIDEWNKLGEGSFGSVHRAKWLDSDVVVKRVILPGSTGTVNASTSYSIFSASEDPSATQVQEDTAKRAEARAMFRREVDIWFGFSHPHVVRLFEASVHTRKFHSHLDIEAFTTTKASTALNYSEVGVKNAASPHSTPVTWTSCYAQSSTLSTQSPSSRVRKRTLKTHSDQRVHRRDIQTRDGRYSSAFSVTMQFTAHAEPPGDWDMETISSLAPVATTAALAIGPVPTDNATNHVNAKDGVGPTALMAAASNDRTGVVRYLVEQCAVTVSANALTTGASRGSLNVVRYFVEQCGVDVNMKDEHGQTAMMAAIAAQEIDVRRYLEEQRSVNETAAQLAANDRYWDILRMLMPFIHFDAVDTTKDGVVLSSDIPSSSSIPPSEIELTLFHENGNVGGDFQAKWLDADVAVTLFIPDAIFTSFEDEVRLWQQLRHPNVLKMYGVCEAAAHLKFLVCEYAGNGSLLEHVNSTAVEKATMWKYLYEAALGLEYLHERGIVHAELRCSNILIDGGGTIRISEDTERGNKDYGQVLT</sequence>
<feature type="region of interest" description="Disordered" evidence="2">
    <location>
        <begin position="894"/>
        <end position="919"/>
    </location>
</feature>
<dbReference type="Gene3D" id="1.10.510.10">
    <property type="entry name" value="Transferase(Phosphotransferase) domain 1"/>
    <property type="match status" value="2"/>
</dbReference>
<evidence type="ECO:0000313" key="5">
    <source>
        <dbReference type="Proteomes" id="UP000435112"/>
    </source>
</evidence>
<dbReference type="PANTHER" id="PTHR44329">
    <property type="entry name" value="SERINE/THREONINE-PROTEIN KINASE TNNI3K-RELATED"/>
    <property type="match status" value="1"/>
</dbReference>
<dbReference type="GO" id="GO:0005524">
    <property type="term" value="F:ATP binding"/>
    <property type="evidence" value="ECO:0007669"/>
    <property type="project" value="InterPro"/>
</dbReference>
<dbReference type="InterPro" id="IPR001245">
    <property type="entry name" value="Ser-Thr/Tyr_kinase_cat_dom"/>
</dbReference>
<dbReference type="InterPro" id="IPR036770">
    <property type="entry name" value="Ankyrin_rpt-contain_sf"/>
</dbReference>
<dbReference type="Gene3D" id="1.25.40.20">
    <property type="entry name" value="Ankyrin repeat-containing domain"/>
    <property type="match status" value="4"/>
</dbReference>
<evidence type="ECO:0000256" key="2">
    <source>
        <dbReference type="SAM" id="MobiDB-lite"/>
    </source>
</evidence>
<reference evidence="4 5" key="1">
    <citation type="submission" date="2018-09" db="EMBL/GenBank/DDBJ databases">
        <title>Genomic investigation of the strawberry pathogen Phytophthora fragariae indicates pathogenicity is determined by transcriptional variation in three key races.</title>
        <authorList>
            <person name="Adams T.M."/>
            <person name="Armitage A.D."/>
            <person name="Sobczyk M.K."/>
            <person name="Bates H.J."/>
            <person name="Dunwell J.M."/>
            <person name="Nellist C.F."/>
            <person name="Harrison R.J."/>
        </authorList>
    </citation>
    <scope>NUCLEOTIDE SEQUENCE [LARGE SCALE GENOMIC DNA]</scope>
    <source>
        <strain evidence="4 5">SCRP324</strain>
    </source>
</reference>
<evidence type="ECO:0000259" key="3">
    <source>
        <dbReference type="PROSITE" id="PS50011"/>
    </source>
</evidence>
<dbReference type="Pfam" id="PF12796">
    <property type="entry name" value="Ank_2"/>
    <property type="match status" value="3"/>
</dbReference>
<dbReference type="PANTHER" id="PTHR44329:SF214">
    <property type="entry name" value="PROTEIN KINASE DOMAIN-CONTAINING PROTEIN"/>
    <property type="match status" value="1"/>
</dbReference>
<evidence type="ECO:0000256" key="1">
    <source>
        <dbReference type="ARBA" id="ARBA00005843"/>
    </source>
</evidence>
<dbReference type="PROSITE" id="PS50011">
    <property type="entry name" value="PROTEIN_KINASE_DOM"/>
    <property type="match status" value="2"/>
</dbReference>
<proteinExistence type="inferred from homology"/>
<feature type="compositionally biased region" description="Basic and acidic residues" evidence="2">
    <location>
        <begin position="909"/>
        <end position="919"/>
    </location>
</feature>
<dbReference type="GO" id="GO:0004674">
    <property type="term" value="F:protein serine/threonine kinase activity"/>
    <property type="evidence" value="ECO:0007669"/>
    <property type="project" value="TreeGrafter"/>
</dbReference>
<dbReference type="EMBL" id="QXFU01000647">
    <property type="protein sequence ID" value="KAE9026009.1"/>
    <property type="molecule type" value="Genomic_DNA"/>
</dbReference>
<evidence type="ECO:0000313" key="4">
    <source>
        <dbReference type="EMBL" id="KAE9026009.1"/>
    </source>
</evidence>
<dbReference type="SMART" id="SM00248">
    <property type="entry name" value="ANK"/>
    <property type="match status" value="9"/>
</dbReference>
<comment type="caution">
    <text evidence="4">The sequence shown here is derived from an EMBL/GenBank/DDBJ whole genome shotgun (WGS) entry which is preliminary data.</text>
</comment>
<dbReference type="Gene3D" id="3.30.200.20">
    <property type="entry name" value="Phosphorylase Kinase, domain 1"/>
    <property type="match status" value="1"/>
</dbReference>
<feature type="domain" description="Protein kinase" evidence="3">
    <location>
        <begin position="1125"/>
        <end position="1273"/>
    </location>
</feature>
<organism evidence="4 5">
    <name type="scientific">Phytophthora rubi</name>
    <dbReference type="NCBI Taxonomy" id="129364"/>
    <lineage>
        <taxon>Eukaryota</taxon>
        <taxon>Sar</taxon>
        <taxon>Stramenopiles</taxon>
        <taxon>Oomycota</taxon>
        <taxon>Peronosporomycetes</taxon>
        <taxon>Peronosporales</taxon>
        <taxon>Peronosporaceae</taxon>
        <taxon>Phytophthora</taxon>
    </lineage>
</organism>
<dbReference type="AlphaFoldDB" id="A0A6A3M2E3"/>
<dbReference type="InterPro" id="IPR011009">
    <property type="entry name" value="Kinase-like_dom_sf"/>
</dbReference>
<protein>
    <recommendedName>
        <fullName evidence="3">Protein kinase domain-containing protein</fullName>
    </recommendedName>
</protein>
<feature type="domain" description="Protein kinase" evidence="3">
    <location>
        <begin position="283"/>
        <end position="561"/>
    </location>
</feature>
<dbReference type="Pfam" id="PF07714">
    <property type="entry name" value="PK_Tyr_Ser-Thr"/>
    <property type="match status" value="2"/>
</dbReference>
<dbReference type="InterPro" id="IPR000719">
    <property type="entry name" value="Prot_kinase_dom"/>
</dbReference>
<dbReference type="SUPFAM" id="SSF56112">
    <property type="entry name" value="Protein kinase-like (PK-like)"/>
    <property type="match status" value="3"/>
</dbReference>
<dbReference type="SUPFAM" id="SSF48403">
    <property type="entry name" value="Ankyrin repeat"/>
    <property type="match status" value="2"/>
</dbReference>
<comment type="similarity">
    <text evidence="1">Belongs to the protein kinase superfamily. TKL Ser/Thr protein kinase family.</text>
</comment>
<dbReference type="InterPro" id="IPR002110">
    <property type="entry name" value="Ankyrin_rpt"/>
</dbReference>
<accession>A0A6A3M2E3</accession>
<name>A0A6A3M2E3_9STRA</name>
<dbReference type="OrthoDB" id="194358at2759"/>
<dbReference type="InterPro" id="IPR051681">
    <property type="entry name" value="Ser/Thr_Kinases-Pseudokinases"/>
</dbReference>